<reference evidence="2" key="1">
    <citation type="journal article" date="2017" name="Proc. Natl. Acad. Sci. U.S.A.">
        <title>Simulation of Deepwater Horizon oil plume reveals substrate specialization within a complex community of hydrocarbon-degraders.</title>
        <authorList>
            <person name="Hu P."/>
            <person name="Dubinsky E.A."/>
            <person name="Probst A.J."/>
            <person name="Wang J."/>
            <person name="Sieber C.M.K."/>
            <person name="Tom L.M."/>
            <person name="Gardinali P."/>
            <person name="Banfield J.F."/>
            <person name="Atlas R.M."/>
            <person name="Andersen G.L."/>
        </authorList>
    </citation>
    <scope>NUCLEOTIDE SEQUENCE [LARGE SCALE GENOMIC DNA]</scope>
</reference>
<accession>A0A1Z8AL81</accession>
<name>A0A1Z8AL81_9FLAO</name>
<sequence>MTSPLQVSFRIVGLFCYFENIQLTDLPPSSTVKEVMDAIKSKQPAFNYKTVTLRKGTSNEKEIVDKMSYDFSQTSKTPYNTSGTPQDGKRSLINTHGDKSLVWQYYRSATGSVDGSVCEMKLFSKGQPSFATTALNMNDPFFGQFPSSFQQSTYNLTWRLVQIEITPEKQAEFLKAKAEAIASGSY</sequence>
<organism evidence="1 2">
    <name type="scientific">Nonlabens dokdonensis</name>
    <dbReference type="NCBI Taxonomy" id="328515"/>
    <lineage>
        <taxon>Bacteria</taxon>
        <taxon>Pseudomonadati</taxon>
        <taxon>Bacteroidota</taxon>
        <taxon>Flavobacteriia</taxon>
        <taxon>Flavobacteriales</taxon>
        <taxon>Flavobacteriaceae</taxon>
        <taxon>Nonlabens</taxon>
    </lineage>
</organism>
<dbReference type="EMBL" id="MAAX01000184">
    <property type="protein sequence ID" value="OUS11089.1"/>
    <property type="molecule type" value="Genomic_DNA"/>
</dbReference>
<dbReference type="RefSeq" id="WP_303687666.1">
    <property type="nucleotide sequence ID" value="NZ_CAJXYO010000042.1"/>
</dbReference>
<evidence type="ECO:0000313" key="1">
    <source>
        <dbReference type="EMBL" id="OUS11089.1"/>
    </source>
</evidence>
<proteinExistence type="predicted"/>
<dbReference type="AlphaFoldDB" id="A0A1Z8AL81"/>
<comment type="caution">
    <text evidence="1">The sequence shown here is derived from an EMBL/GenBank/DDBJ whole genome shotgun (WGS) entry which is preliminary data.</text>
</comment>
<gene>
    <name evidence="1" type="ORF">A9Q93_11905</name>
</gene>
<dbReference type="Proteomes" id="UP000196102">
    <property type="component" value="Unassembled WGS sequence"/>
</dbReference>
<protein>
    <submittedName>
        <fullName evidence="1">Uncharacterized protein</fullName>
    </submittedName>
</protein>
<evidence type="ECO:0000313" key="2">
    <source>
        <dbReference type="Proteomes" id="UP000196102"/>
    </source>
</evidence>